<dbReference type="InterPro" id="IPR029062">
    <property type="entry name" value="Class_I_gatase-like"/>
</dbReference>
<keyword evidence="2" id="KW-1185">Reference proteome</keyword>
<dbReference type="InterPro" id="IPR011697">
    <property type="entry name" value="Peptidase_C26"/>
</dbReference>
<proteinExistence type="predicted"/>
<dbReference type="PROSITE" id="PS51273">
    <property type="entry name" value="GATASE_TYPE_1"/>
    <property type="match status" value="1"/>
</dbReference>
<dbReference type="PANTHER" id="PTHR43235">
    <property type="entry name" value="GLUTAMINE AMIDOTRANSFERASE PB2B2.05-RELATED"/>
    <property type="match status" value="1"/>
</dbReference>
<dbReference type="CDD" id="cd01745">
    <property type="entry name" value="GATase1_2"/>
    <property type="match status" value="1"/>
</dbReference>
<dbReference type="PANTHER" id="PTHR43235:SF1">
    <property type="entry name" value="GLUTAMINE AMIDOTRANSFERASE PB2B2.05-RELATED"/>
    <property type="match status" value="1"/>
</dbReference>
<dbReference type="AlphaFoldDB" id="A0A7X3MJG3"/>
<reference evidence="1 2" key="1">
    <citation type="submission" date="2019-12" db="EMBL/GenBank/DDBJ databases">
        <title>Sporaefaciens musculi gen. nov., sp. nov., a novel bacterium isolated from the caecum of an obese mouse.</title>
        <authorList>
            <person name="Rasmussen T.S."/>
            <person name="Streidl T."/>
            <person name="Hitch T.C.A."/>
            <person name="Wortmann E."/>
            <person name="Deptula P."/>
            <person name="Hansen M."/>
            <person name="Nielsen D.S."/>
            <person name="Clavel T."/>
            <person name="Vogensen F.K."/>
        </authorList>
    </citation>
    <scope>NUCLEOTIDE SEQUENCE [LARGE SCALE GENOMIC DNA]</scope>
    <source>
        <strain evidence="1 2">WCA-9-b2</strain>
    </source>
</reference>
<dbReference type="EMBL" id="WUQX01000001">
    <property type="protein sequence ID" value="MXP77372.1"/>
    <property type="molecule type" value="Genomic_DNA"/>
</dbReference>
<dbReference type="GO" id="GO:0005829">
    <property type="term" value="C:cytosol"/>
    <property type="evidence" value="ECO:0007669"/>
    <property type="project" value="TreeGrafter"/>
</dbReference>
<name>A0A7X3MJG3_9FIRM</name>
<sequence>MKPIIGIVSCGYMKQRQFVPQTYIQAIKKSGGIPILLPCTQDEDAYFSYGRQCDGFLFCGGDDVTPLLFGEELMTERGATDYRTDNFHITLMKYLLSLKLPILAICRGMQLLNICHGGTIYQDISLRWPASLNHMQLSEDRSDPCHKITVIKDSILSNIFNENEVVNSFHHQCIRILGANLNISAVASDGIIEAIESDQLPFVVGVQWHPECMLNVSSSMQKLFYTFIEKSKNAKNLQYISPKPRTQ</sequence>
<dbReference type="Gene3D" id="3.40.50.880">
    <property type="match status" value="1"/>
</dbReference>
<dbReference type="SUPFAM" id="SSF52317">
    <property type="entry name" value="Class I glutamine amidotransferase-like"/>
    <property type="match status" value="1"/>
</dbReference>
<evidence type="ECO:0000313" key="2">
    <source>
        <dbReference type="Proteomes" id="UP000460412"/>
    </source>
</evidence>
<dbReference type="Pfam" id="PF07722">
    <property type="entry name" value="Peptidase_C26"/>
    <property type="match status" value="1"/>
</dbReference>
<dbReference type="GO" id="GO:0033969">
    <property type="term" value="F:gamma-glutamyl-gamma-aminobutyrate hydrolase activity"/>
    <property type="evidence" value="ECO:0007669"/>
    <property type="project" value="TreeGrafter"/>
</dbReference>
<comment type="caution">
    <text evidence="1">The sequence shown here is derived from an EMBL/GenBank/DDBJ whole genome shotgun (WGS) entry which is preliminary data.</text>
</comment>
<protein>
    <submittedName>
        <fullName evidence="1">Gamma-glutamyl-gamma-aminobutyrate hydrolase family protein</fullName>
    </submittedName>
</protein>
<dbReference type="Proteomes" id="UP000460412">
    <property type="component" value="Unassembled WGS sequence"/>
</dbReference>
<gene>
    <name evidence="1" type="ORF">GN277_18920</name>
</gene>
<dbReference type="RefSeq" id="WP_159752647.1">
    <property type="nucleotide sequence ID" value="NZ_CASSPE010000133.1"/>
</dbReference>
<organism evidence="1 2">
    <name type="scientific">Sporofaciens musculi</name>
    <dbReference type="NCBI Taxonomy" id="2681861"/>
    <lineage>
        <taxon>Bacteria</taxon>
        <taxon>Bacillati</taxon>
        <taxon>Bacillota</taxon>
        <taxon>Clostridia</taxon>
        <taxon>Lachnospirales</taxon>
        <taxon>Lachnospiraceae</taxon>
        <taxon>Sporofaciens</taxon>
    </lineage>
</organism>
<evidence type="ECO:0000313" key="1">
    <source>
        <dbReference type="EMBL" id="MXP77372.1"/>
    </source>
</evidence>
<dbReference type="GO" id="GO:0006598">
    <property type="term" value="P:polyamine catabolic process"/>
    <property type="evidence" value="ECO:0007669"/>
    <property type="project" value="TreeGrafter"/>
</dbReference>
<keyword evidence="1" id="KW-0378">Hydrolase</keyword>
<accession>A0A7X3MJG3</accession>
<dbReference type="InterPro" id="IPR044668">
    <property type="entry name" value="PuuD-like"/>
</dbReference>